<evidence type="ECO:0000256" key="7">
    <source>
        <dbReference type="ARBA" id="ARBA00023053"/>
    </source>
</evidence>
<evidence type="ECO:0000256" key="9">
    <source>
        <dbReference type="ARBA" id="ARBA00023136"/>
    </source>
</evidence>
<dbReference type="PANTHER" id="PTHR42985">
    <property type="entry name" value="SODIUM-COUPLED MONOCARBOXYLATE TRANSPORTER"/>
    <property type="match status" value="1"/>
</dbReference>
<name>A0A4Y2WL14_ARAVE</name>
<evidence type="ECO:0000256" key="11">
    <source>
        <dbReference type="SAM" id="SignalP"/>
    </source>
</evidence>
<dbReference type="InterPro" id="IPR051163">
    <property type="entry name" value="Sodium:Solute_Symporter_SSF"/>
</dbReference>
<dbReference type="OrthoDB" id="6410270at2759"/>
<keyword evidence="7" id="KW-0915">Sodium</keyword>
<evidence type="ECO:0000256" key="2">
    <source>
        <dbReference type="ARBA" id="ARBA00006434"/>
    </source>
</evidence>
<keyword evidence="10" id="KW-0739">Sodium transport</keyword>
<gene>
    <name evidence="12" type="ORF">AVEN_224593_1</name>
</gene>
<keyword evidence="5" id="KW-0812">Transmembrane</keyword>
<evidence type="ECO:0000256" key="4">
    <source>
        <dbReference type="ARBA" id="ARBA00022475"/>
    </source>
</evidence>
<feature type="non-terminal residue" evidence="12">
    <location>
        <position position="61"/>
    </location>
</feature>
<dbReference type="Proteomes" id="UP000499080">
    <property type="component" value="Unassembled WGS sequence"/>
</dbReference>
<dbReference type="GO" id="GO:0015293">
    <property type="term" value="F:symporter activity"/>
    <property type="evidence" value="ECO:0007669"/>
    <property type="project" value="TreeGrafter"/>
</dbReference>
<dbReference type="PANTHER" id="PTHR42985:SF40">
    <property type="entry name" value="LD47995P-RELATED"/>
    <property type="match status" value="1"/>
</dbReference>
<evidence type="ECO:0000256" key="1">
    <source>
        <dbReference type="ARBA" id="ARBA00004651"/>
    </source>
</evidence>
<evidence type="ECO:0000256" key="8">
    <source>
        <dbReference type="ARBA" id="ARBA00023065"/>
    </source>
</evidence>
<comment type="caution">
    <text evidence="12">The sequence shown here is derived from an EMBL/GenBank/DDBJ whole genome shotgun (WGS) entry which is preliminary data.</text>
</comment>
<evidence type="ECO:0000256" key="10">
    <source>
        <dbReference type="ARBA" id="ARBA00023201"/>
    </source>
</evidence>
<keyword evidence="9" id="KW-0472">Membrane</keyword>
<feature type="chain" id="PRO_5021427297" description="Sodium-coupled monocarboxylate transporter 1" evidence="11">
    <location>
        <begin position="23"/>
        <end position="61"/>
    </location>
</feature>
<keyword evidence="4" id="KW-1003">Cell membrane</keyword>
<dbReference type="GO" id="GO:0005886">
    <property type="term" value="C:plasma membrane"/>
    <property type="evidence" value="ECO:0007669"/>
    <property type="project" value="UniProtKB-SubCell"/>
</dbReference>
<evidence type="ECO:0008006" key="14">
    <source>
        <dbReference type="Google" id="ProtNLM"/>
    </source>
</evidence>
<keyword evidence="6" id="KW-1133">Transmembrane helix</keyword>
<evidence type="ECO:0000256" key="6">
    <source>
        <dbReference type="ARBA" id="ARBA00022989"/>
    </source>
</evidence>
<keyword evidence="3" id="KW-0813">Transport</keyword>
<evidence type="ECO:0000256" key="3">
    <source>
        <dbReference type="ARBA" id="ARBA00022448"/>
    </source>
</evidence>
<dbReference type="GO" id="GO:0006814">
    <property type="term" value="P:sodium ion transport"/>
    <property type="evidence" value="ECO:0007669"/>
    <property type="project" value="UniProtKB-KW"/>
</dbReference>
<dbReference type="InterPro" id="IPR038377">
    <property type="entry name" value="Na/Glc_symporter_sf"/>
</dbReference>
<organism evidence="12 13">
    <name type="scientific">Araneus ventricosus</name>
    <name type="common">Orbweaver spider</name>
    <name type="synonym">Epeira ventricosa</name>
    <dbReference type="NCBI Taxonomy" id="182803"/>
    <lineage>
        <taxon>Eukaryota</taxon>
        <taxon>Metazoa</taxon>
        <taxon>Ecdysozoa</taxon>
        <taxon>Arthropoda</taxon>
        <taxon>Chelicerata</taxon>
        <taxon>Arachnida</taxon>
        <taxon>Araneae</taxon>
        <taxon>Araneomorphae</taxon>
        <taxon>Entelegynae</taxon>
        <taxon>Araneoidea</taxon>
        <taxon>Araneidae</taxon>
        <taxon>Araneus</taxon>
    </lineage>
</organism>
<keyword evidence="13" id="KW-1185">Reference proteome</keyword>
<evidence type="ECO:0000313" key="13">
    <source>
        <dbReference type="Proteomes" id="UP000499080"/>
    </source>
</evidence>
<keyword evidence="8" id="KW-0406">Ion transport</keyword>
<proteinExistence type="inferred from homology"/>
<dbReference type="Gene3D" id="1.20.1730.10">
    <property type="entry name" value="Sodium/glucose cotransporter"/>
    <property type="match status" value="1"/>
</dbReference>
<sequence length="61" mass="6562">MFGGLLFLPGLFVSGIFSGALSSVSSALNGMAAVTVEDFLKPYCRCTKFTDRWITIVAKLL</sequence>
<dbReference type="AlphaFoldDB" id="A0A4Y2WL14"/>
<protein>
    <recommendedName>
        <fullName evidence="14">Sodium-coupled monocarboxylate transporter 1</fullName>
    </recommendedName>
</protein>
<feature type="signal peptide" evidence="11">
    <location>
        <begin position="1"/>
        <end position="22"/>
    </location>
</feature>
<evidence type="ECO:0000256" key="5">
    <source>
        <dbReference type="ARBA" id="ARBA00022692"/>
    </source>
</evidence>
<accession>A0A4Y2WL14</accession>
<dbReference type="InterPro" id="IPR001734">
    <property type="entry name" value="Na/solute_symporter"/>
</dbReference>
<keyword evidence="11" id="KW-0732">Signal</keyword>
<comment type="subcellular location">
    <subcellularLocation>
        <location evidence="1">Cell membrane</location>
        <topology evidence="1">Multi-pass membrane protein</topology>
    </subcellularLocation>
</comment>
<dbReference type="PROSITE" id="PS50283">
    <property type="entry name" value="NA_SOLUT_SYMP_3"/>
    <property type="match status" value="1"/>
</dbReference>
<evidence type="ECO:0000313" key="12">
    <source>
        <dbReference type="EMBL" id="GBO36627.1"/>
    </source>
</evidence>
<reference evidence="12 13" key="1">
    <citation type="journal article" date="2019" name="Sci. Rep.">
        <title>Orb-weaving spider Araneus ventricosus genome elucidates the spidroin gene catalogue.</title>
        <authorList>
            <person name="Kono N."/>
            <person name="Nakamura H."/>
            <person name="Ohtoshi R."/>
            <person name="Moran D.A.P."/>
            <person name="Shinohara A."/>
            <person name="Yoshida Y."/>
            <person name="Fujiwara M."/>
            <person name="Mori M."/>
            <person name="Tomita M."/>
            <person name="Arakawa K."/>
        </authorList>
    </citation>
    <scope>NUCLEOTIDE SEQUENCE [LARGE SCALE GENOMIC DNA]</scope>
</reference>
<comment type="similarity">
    <text evidence="2">Belongs to the sodium:solute symporter (SSF) (TC 2.A.21) family.</text>
</comment>
<dbReference type="EMBL" id="BGPR01060853">
    <property type="protein sequence ID" value="GBO36627.1"/>
    <property type="molecule type" value="Genomic_DNA"/>
</dbReference>